<dbReference type="STRING" id="1123269.NX02_27915"/>
<evidence type="ECO:0008006" key="3">
    <source>
        <dbReference type="Google" id="ProtNLM"/>
    </source>
</evidence>
<evidence type="ECO:0000313" key="1">
    <source>
        <dbReference type="EMBL" id="AHE57166.1"/>
    </source>
</evidence>
<evidence type="ECO:0000313" key="2">
    <source>
        <dbReference type="Proteomes" id="UP000018851"/>
    </source>
</evidence>
<dbReference type="EMBL" id="CP006644">
    <property type="protein sequence ID" value="AHE57166.1"/>
    <property type="molecule type" value="Genomic_DNA"/>
</dbReference>
<dbReference type="HOGENOM" id="CLU_065141_1_0_5"/>
<accession>W0AJ63</accession>
<name>W0AJ63_9SPHN</name>
<keyword evidence="2" id="KW-1185">Reference proteome</keyword>
<dbReference type="RefSeq" id="WP_025295258.1">
    <property type="nucleotide sequence ID" value="NZ_CP006644.1"/>
</dbReference>
<protein>
    <recommendedName>
        <fullName evidence="3">DUF2332 domain-containing protein</fullName>
    </recommendedName>
</protein>
<dbReference type="Proteomes" id="UP000018851">
    <property type="component" value="Chromosome"/>
</dbReference>
<dbReference type="AlphaFoldDB" id="W0AJ63"/>
<dbReference type="eggNOG" id="COG4427">
    <property type="taxonomic scope" value="Bacteria"/>
</dbReference>
<dbReference type="PIRSF" id="PIRSF012608">
    <property type="entry name" value="UCP012608"/>
    <property type="match status" value="1"/>
</dbReference>
<dbReference type="Pfam" id="PF10094">
    <property type="entry name" value="DUF2332"/>
    <property type="match status" value="1"/>
</dbReference>
<dbReference type="InterPro" id="IPR011200">
    <property type="entry name" value="UCP012608"/>
</dbReference>
<reference evidence="1 2" key="1">
    <citation type="submission" date="2013-07" db="EMBL/GenBank/DDBJ databases">
        <title>Completed genome of Sphingomonas sanxanigenens NX02.</title>
        <authorList>
            <person name="Ma T."/>
            <person name="Huang H."/>
            <person name="Wu M."/>
            <person name="Li X."/>
            <person name="Li G."/>
        </authorList>
    </citation>
    <scope>NUCLEOTIDE SEQUENCE [LARGE SCALE GENOMIC DNA]</scope>
    <source>
        <strain evidence="1 2">NX02</strain>
    </source>
</reference>
<dbReference type="KEGG" id="ssan:NX02_27915"/>
<dbReference type="OrthoDB" id="7666987at2"/>
<sequence>MADEHANRAAFEVQAQYCDANDAPITALLCRGIARTIDDGSGFGRAILGWPGAPIADGLALRAAAGFHAVWRDGRAAPLDALFAGVVQETAQLAAALCTIVHTHDAELTAWLDSPPQTNEPGRSAGLMSGLLVLAARFGLPFDLLEIGSSAGLNLLIDRFAFDLGGVRAGSAGSPVPIRPDWRGPPPPIADVRIDSVRGVDIRPIDATAPGAERRLLAYIWADHRIRFDRVSRAIAMIRARPVDLVQGDAADWVEAALARPQVAGTMRVLMHSIVWQYLPAEGQARIAAAMAAAGAEATEDRPLGWVTLEADRTLNRHDLVVRTWPGDGAPVLLAHAHAHGFWVEWVTD</sequence>
<organism evidence="1 2">
    <name type="scientific">Sphingomonas sanxanigenens DSM 19645 = NX02</name>
    <dbReference type="NCBI Taxonomy" id="1123269"/>
    <lineage>
        <taxon>Bacteria</taxon>
        <taxon>Pseudomonadati</taxon>
        <taxon>Pseudomonadota</taxon>
        <taxon>Alphaproteobacteria</taxon>
        <taxon>Sphingomonadales</taxon>
        <taxon>Sphingomonadaceae</taxon>
        <taxon>Sphingomonas</taxon>
    </lineage>
</organism>
<proteinExistence type="predicted"/>
<dbReference type="PATRIC" id="fig|1123269.5.peg.5477"/>
<gene>
    <name evidence="1" type="ORF">NX02_27915</name>
</gene>